<reference evidence="1 2" key="1">
    <citation type="journal article" date="2020" name="G3 (Bethesda)">
        <title>Improved Reference Genome for Cyclotella cryptica CCMP332, a Model for Cell Wall Morphogenesis, Salinity Adaptation, and Lipid Production in Diatoms (Bacillariophyta).</title>
        <authorList>
            <person name="Roberts W.R."/>
            <person name="Downey K.M."/>
            <person name="Ruck E.C."/>
            <person name="Traller J.C."/>
            <person name="Alverson A.J."/>
        </authorList>
    </citation>
    <scope>NUCLEOTIDE SEQUENCE [LARGE SCALE GENOMIC DNA]</scope>
    <source>
        <strain evidence="1 2">CCMP332</strain>
    </source>
</reference>
<protein>
    <recommendedName>
        <fullName evidence="3">Peroxiredoxin-like 2 activated in M-CSF stimulated monocytes</fullName>
    </recommendedName>
</protein>
<evidence type="ECO:0000313" key="2">
    <source>
        <dbReference type="Proteomes" id="UP001516023"/>
    </source>
</evidence>
<dbReference type="AlphaFoldDB" id="A0ABD3R1Q3"/>
<dbReference type="EMBL" id="JABMIG020000002">
    <property type="protein sequence ID" value="KAL3805626.1"/>
    <property type="molecule type" value="Genomic_DNA"/>
</dbReference>
<evidence type="ECO:0000313" key="1">
    <source>
        <dbReference type="EMBL" id="KAL3805626.1"/>
    </source>
</evidence>
<evidence type="ECO:0008006" key="3">
    <source>
        <dbReference type="Google" id="ProtNLM"/>
    </source>
</evidence>
<sequence>MDLANSSDKTTSDVMSGYHVFGTVKEIGVDDTGLRDFHRLYFTYPLYRDDGLVFYNDFFGKRKIKLTTYNPFKLFKSYKEMNNRLRDKKLEGNMTGEGMIQGGVVIFDKMGQARYAYEEETGSPLDIEDILAALKAIRDE</sequence>
<accession>A0ABD3R1Q3</accession>
<proteinExistence type="predicted"/>
<dbReference type="InterPro" id="IPR032801">
    <property type="entry name" value="PXL2A/B/C"/>
</dbReference>
<comment type="caution">
    <text evidence="1">The sequence shown here is derived from an EMBL/GenBank/DDBJ whole genome shotgun (WGS) entry which is preliminary data.</text>
</comment>
<gene>
    <name evidence="1" type="ORF">HJC23_005870</name>
</gene>
<keyword evidence="2" id="KW-1185">Reference proteome</keyword>
<organism evidence="1 2">
    <name type="scientific">Cyclotella cryptica</name>
    <dbReference type="NCBI Taxonomy" id="29204"/>
    <lineage>
        <taxon>Eukaryota</taxon>
        <taxon>Sar</taxon>
        <taxon>Stramenopiles</taxon>
        <taxon>Ochrophyta</taxon>
        <taxon>Bacillariophyta</taxon>
        <taxon>Coscinodiscophyceae</taxon>
        <taxon>Thalassiosirophycidae</taxon>
        <taxon>Stephanodiscales</taxon>
        <taxon>Stephanodiscaceae</taxon>
        <taxon>Cyclotella</taxon>
    </lineage>
</organism>
<name>A0ABD3R1Q3_9STRA</name>
<dbReference type="Pfam" id="PF13911">
    <property type="entry name" value="AhpC-TSA_2"/>
    <property type="match status" value="1"/>
</dbReference>
<dbReference type="Proteomes" id="UP001516023">
    <property type="component" value="Unassembled WGS sequence"/>
</dbReference>